<dbReference type="PANTHER" id="PTHR22600:SF57">
    <property type="entry name" value="BETA-N-ACETYLHEXOSAMINIDASE"/>
    <property type="match status" value="1"/>
</dbReference>
<dbReference type="SUPFAM" id="SSF49785">
    <property type="entry name" value="Galactose-binding domain-like"/>
    <property type="match status" value="1"/>
</dbReference>
<evidence type="ECO:0000256" key="2">
    <source>
        <dbReference type="ARBA" id="ARBA00006285"/>
    </source>
</evidence>
<evidence type="ECO:0000259" key="8">
    <source>
        <dbReference type="Pfam" id="PF00754"/>
    </source>
</evidence>
<dbReference type="PRINTS" id="PR00738">
    <property type="entry name" value="GLHYDRLASE20"/>
</dbReference>
<dbReference type="Pfam" id="PF13290">
    <property type="entry name" value="CHB_HEX_C_1"/>
    <property type="match status" value="1"/>
</dbReference>
<dbReference type="Gene3D" id="3.30.379.10">
    <property type="entry name" value="Chitobiase/beta-hexosaminidase domain 2-like"/>
    <property type="match status" value="1"/>
</dbReference>
<sequence>MLSLAACTESAPPQTKTLVPQPLSVETTDGVFHFGPQTVLTIPDETQRPIAEAFANLFTQTAGFTPSVKTGQEGDIVFTPDTTLKAEAYTLCVTPKRIDITAADTRGYFYALQSLRLMLPPSIEGNTQKEENWSIPAVTIKDEPRFGYRSYMLDVARYFLPKEDVLRMIDCIALLKINRLHLHLTDDNGWRLEIKKYPRLTEVGAWRVDRGDLTFPERRNPKSGEPTPIGGFYTQEDMKEIIRYAAERQIEVIPEIDIPAHSNAALASYPEYACPTVKDFIGVLPGLGGYNSEIIFCAGNDKTYAFLQDILDEVMALFPSHYVHLGGDEARKTHWEKCPLCQARIRREHLADTEALQGYFMGRMSDYVRSKGKEVIGWDELTNSKLPDESIILGWQGFGNAALKAAAQGHRFIMGPARILYLIRYQGPQWFEPVTYFGNNTLKGVYDYEPVQPDWKPEYEPLLMGVQASLWTEFCNKPEDVFYLTFPRLAALAETAWSPKGQKDWPGFLKRLDNYLAHLSQMGIVTARSMFNIQHTVSPTPDGKLEVTLECERPDVEIRYTTDGSQPSASSNPYEEKLSVDKDMTIKAATFSNGQQMGEILTLPLSWNLATAKPLVASPKAASIVVNGLRGSLKQTDFEWYTGDLGKDFSLTIDLQQATDINQCTVGCVTNYGMAVHKPRRVKVEVSEDNQTFTEAGQLTYTDADIFKEGNFIEDLSLDTSGAKGRYVRFTFETPGNCPTGHVRPGQPSRVYIDEIIIR</sequence>
<dbReference type="PANTHER" id="PTHR22600">
    <property type="entry name" value="BETA-HEXOSAMINIDASE"/>
    <property type="match status" value="1"/>
</dbReference>
<protein>
    <recommendedName>
        <fullName evidence="3">beta-N-acetylhexosaminidase</fullName>
        <ecNumber evidence="3">3.2.1.52</ecNumber>
    </recommendedName>
</protein>
<feature type="domain" description="Glycoside hydrolase family 20 catalytic" evidence="7">
    <location>
        <begin position="146"/>
        <end position="499"/>
    </location>
</feature>
<dbReference type="InterPro" id="IPR017853">
    <property type="entry name" value="GH"/>
</dbReference>
<accession>A0A9D1ZI10</accession>
<dbReference type="Pfam" id="PF00754">
    <property type="entry name" value="F5_F8_type_C"/>
    <property type="match status" value="1"/>
</dbReference>
<keyword evidence="4" id="KW-0378">Hydrolase</keyword>
<organism evidence="11 12">
    <name type="scientific">Candidatus Bacteroides pullicola</name>
    <dbReference type="NCBI Taxonomy" id="2838475"/>
    <lineage>
        <taxon>Bacteria</taxon>
        <taxon>Pseudomonadati</taxon>
        <taxon>Bacteroidota</taxon>
        <taxon>Bacteroidia</taxon>
        <taxon>Bacteroidales</taxon>
        <taxon>Bacteroidaceae</taxon>
        <taxon>Bacteroides</taxon>
    </lineage>
</organism>
<dbReference type="AlphaFoldDB" id="A0A9D1ZI10"/>
<dbReference type="EMBL" id="DXCV01000042">
    <property type="protein sequence ID" value="HIY88273.1"/>
    <property type="molecule type" value="Genomic_DNA"/>
</dbReference>
<dbReference type="Pfam" id="PF00728">
    <property type="entry name" value="Glyco_hydro_20"/>
    <property type="match status" value="1"/>
</dbReference>
<dbReference type="InterPro" id="IPR059177">
    <property type="entry name" value="GH29D-like_dom"/>
</dbReference>
<comment type="similarity">
    <text evidence="2">Belongs to the glycosyl hydrolase 20 family.</text>
</comment>
<dbReference type="Proteomes" id="UP000886851">
    <property type="component" value="Unassembled WGS sequence"/>
</dbReference>
<dbReference type="EC" id="3.2.1.52" evidence="3"/>
<feature type="active site" description="Proton donor" evidence="6">
    <location>
        <position position="329"/>
    </location>
</feature>
<dbReference type="InterPro" id="IPR008979">
    <property type="entry name" value="Galactose-bd-like_sf"/>
</dbReference>
<dbReference type="GO" id="GO:0016020">
    <property type="term" value="C:membrane"/>
    <property type="evidence" value="ECO:0007669"/>
    <property type="project" value="TreeGrafter"/>
</dbReference>
<evidence type="ECO:0000256" key="4">
    <source>
        <dbReference type="ARBA" id="ARBA00022801"/>
    </source>
</evidence>
<evidence type="ECO:0000313" key="12">
    <source>
        <dbReference type="Proteomes" id="UP000886851"/>
    </source>
</evidence>
<reference evidence="11" key="1">
    <citation type="journal article" date="2021" name="PeerJ">
        <title>Extensive microbial diversity within the chicken gut microbiome revealed by metagenomics and culture.</title>
        <authorList>
            <person name="Gilroy R."/>
            <person name="Ravi A."/>
            <person name="Getino M."/>
            <person name="Pursley I."/>
            <person name="Horton D.L."/>
            <person name="Alikhan N.F."/>
            <person name="Baker D."/>
            <person name="Gharbi K."/>
            <person name="Hall N."/>
            <person name="Watson M."/>
            <person name="Adriaenssens E.M."/>
            <person name="Foster-Nyarko E."/>
            <person name="Jarju S."/>
            <person name="Secka A."/>
            <person name="Antonio M."/>
            <person name="Oren A."/>
            <person name="Chaudhuri R.R."/>
            <person name="La Ragione R."/>
            <person name="Hildebrand F."/>
            <person name="Pallen M.J."/>
        </authorList>
    </citation>
    <scope>NUCLEOTIDE SEQUENCE</scope>
    <source>
        <strain evidence="11">Gambia2-208</strain>
    </source>
</reference>
<dbReference type="GO" id="GO:0004563">
    <property type="term" value="F:beta-N-acetylhexosaminidase activity"/>
    <property type="evidence" value="ECO:0007669"/>
    <property type="project" value="UniProtKB-EC"/>
</dbReference>
<evidence type="ECO:0000259" key="9">
    <source>
        <dbReference type="Pfam" id="PF02838"/>
    </source>
</evidence>
<dbReference type="InterPro" id="IPR000421">
    <property type="entry name" value="FA58C"/>
</dbReference>
<proteinExistence type="inferred from homology"/>
<dbReference type="CDD" id="cd06563">
    <property type="entry name" value="GH20_chitobiase-like"/>
    <property type="match status" value="1"/>
</dbReference>
<dbReference type="GO" id="GO:0005975">
    <property type="term" value="P:carbohydrate metabolic process"/>
    <property type="evidence" value="ECO:0007669"/>
    <property type="project" value="InterPro"/>
</dbReference>
<evidence type="ECO:0000313" key="11">
    <source>
        <dbReference type="EMBL" id="HIY88273.1"/>
    </source>
</evidence>
<feature type="domain" description="Beta-hexosaminidase bacterial type N-terminal" evidence="9">
    <location>
        <begin position="17"/>
        <end position="142"/>
    </location>
</feature>
<feature type="domain" description="GH29D-like beta-sandwich" evidence="10">
    <location>
        <begin position="544"/>
        <end position="601"/>
    </location>
</feature>
<evidence type="ECO:0000256" key="3">
    <source>
        <dbReference type="ARBA" id="ARBA00012663"/>
    </source>
</evidence>
<dbReference type="GO" id="GO:0030203">
    <property type="term" value="P:glycosaminoglycan metabolic process"/>
    <property type="evidence" value="ECO:0007669"/>
    <property type="project" value="TreeGrafter"/>
</dbReference>
<feature type="domain" description="F5/8 type C" evidence="8">
    <location>
        <begin position="636"/>
        <end position="734"/>
    </location>
</feature>
<dbReference type="Pfam" id="PF02838">
    <property type="entry name" value="Glyco_hydro_20b"/>
    <property type="match status" value="1"/>
</dbReference>
<dbReference type="SUPFAM" id="SSF55545">
    <property type="entry name" value="beta-N-acetylhexosaminidase-like domain"/>
    <property type="match status" value="1"/>
</dbReference>
<dbReference type="InterPro" id="IPR015882">
    <property type="entry name" value="HEX_bac_N"/>
</dbReference>
<name>A0A9D1ZI10_9BACE</name>
<dbReference type="InterPro" id="IPR015883">
    <property type="entry name" value="Glyco_hydro_20_cat"/>
</dbReference>
<evidence type="ECO:0000259" key="7">
    <source>
        <dbReference type="Pfam" id="PF00728"/>
    </source>
</evidence>
<dbReference type="Gene3D" id="3.20.20.80">
    <property type="entry name" value="Glycosidases"/>
    <property type="match status" value="1"/>
</dbReference>
<keyword evidence="5" id="KW-0326">Glycosidase</keyword>
<dbReference type="InterPro" id="IPR029018">
    <property type="entry name" value="Hex-like_dom2"/>
</dbReference>
<dbReference type="SUPFAM" id="SSF51445">
    <property type="entry name" value="(Trans)glycosidases"/>
    <property type="match status" value="1"/>
</dbReference>
<dbReference type="Gene3D" id="2.60.120.260">
    <property type="entry name" value="Galactose-binding domain-like"/>
    <property type="match status" value="1"/>
</dbReference>
<dbReference type="InterPro" id="IPR025705">
    <property type="entry name" value="Beta_hexosaminidase_sua/sub"/>
</dbReference>
<comment type="catalytic activity">
    <reaction evidence="1">
        <text>Hydrolysis of terminal non-reducing N-acetyl-D-hexosamine residues in N-acetyl-beta-D-hexosaminides.</text>
        <dbReference type="EC" id="3.2.1.52"/>
    </reaction>
</comment>
<comment type="caution">
    <text evidence="11">The sequence shown here is derived from an EMBL/GenBank/DDBJ whole genome shotgun (WGS) entry which is preliminary data.</text>
</comment>
<reference evidence="11" key="2">
    <citation type="submission" date="2021-04" db="EMBL/GenBank/DDBJ databases">
        <authorList>
            <person name="Gilroy R."/>
        </authorList>
    </citation>
    <scope>NUCLEOTIDE SEQUENCE</scope>
    <source>
        <strain evidence="11">Gambia2-208</strain>
    </source>
</reference>
<evidence type="ECO:0000256" key="1">
    <source>
        <dbReference type="ARBA" id="ARBA00001231"/>
    </source>
</evidence>
<gene>
    <name evidence="11" type="ORF">H9824_06175</name>
</gene>
<evidence type="ECO:0000256" key="6">
    <source>
        <dbReference type="PIRSR" id="PIRSR625705-1"/>
    </source>
</evidence>
<evidence type="ECO:0000256" key="5">
    <source>
        <dbReference type="ARBA" id="ARBA00023295"/>
    </source>
</evidence>
<evidence type="ECO:0000259" key="10">
    <source>
        <dbReference type="Pfam" id="PF13290"/>
    </source>
</evidence>